<dbReference type="Gene3D" id="3.30.420.10">
    <property type="entry name" value="Ribonuclease H-like superfamily/Ribonuclease H"/>
    <property type="match status" value="1"/>
</dbReference>
<evidence type="ECO:0000256" key="1">
    <source>
        <dbReference type="ARBA" id="ARBA00002190"/>
    </source>
</evidence>
<dbReference type="GO" id="GO:0015074">
    <property type="term" value="P:DNA integration"/>
    <property type="evidence" value="ECO:0007669"/>
    <property type="project" value="InterPro"/>
</dbReference>
<name>A0AA95HCE1_9GAMM</name>
<evidence type="ECO:0000256" key="2">
    <source>
        <dbReference type="ARBA" id="ARBA00006363"/>
    </source>
</evidence>
<gene>
    <name evidence="8" type="ORF">QJT81_00940</name>
    <name evidence="9" type="ORF">QJT81_01850</name>
</gene>
<dbReference type="GO" id="GO:0006313">
    <property type="term" value="P:DNA transposition"/>
    <property type="evidence" value="ECO:0007669"/>
    <property type="project" value="InterPro"/>
</dbReference>
<dbReference type="PROSITE" id="PS01043">
    <property type="entry name" value="TRANSPOSASE_IS30"/>
    <property type="match status" value="1"/>
</dbReference>
<dbReference type="PANTHER" id="PTHR10948">
    <property type="entry name" value="TRANSPOSASE"/>
    <property type="match status" value="1"/>
</dbReference>
<dbReference type="GO" id="GO:0005829">
    <property type="term" value="C:cytosol"/>
    <property type="evidence" value="ECO:0007669"/>
    <property type="project" value="TreeGrafter"/>
</dbReference>
<dbReference type="EMBL" id="CP124756">
    <property type="protein sequence ID" value="WGZ94762.1"/>
    <property type="molecule type" value="Genomic_DNA"/>
</dbReference>
<dbReference type="KEGG" id="tput:QJT81_00940"/>
<organism evidence="9">
    <name type="scientific">Candidatus Thiothrix putei</name>
    <dbReference type="NCBI Taxonomy" id="3080811"/>
    <lineage>
        <taxon>Bacteria</taxon>
        <taxon>Pseudomonadati</taxon>
        <taxon>Pseudomonadota</taxon>
        <taxon>Gammaproteobacteria</taxon>
        <taxon>Thiotrichales</taxon>
        <taxon>Thiotrichaceae</taxon>
        <taxon>Thiothrix</taxon>
    </lineage>
</organism>
<evidence type="ECO:0000256" key="3">
    <source>
        <dbReference type="ARBA" id="ARBA00022578"/>
    </source>
</evidence>
<comment type="similarity">
    <text evidence="2">Belongs to the transposase IS30 family.</text>
</comment>
<evidence type="ECO:0000256" key="4">
    <source>
        <dbReference type="ARBA" id="ARBA00023125"/>
    </source>
</evidence>
<dbReference type="InterPro" id="IPR025246">
    <property type="entry name" value="IS30-like_HTH"/>
</dbReference>
<dbReference type="Proteomes" id="UP001301326">
    <property type="component" value="Chromosome"/>
</dbReference>
<protein>
    <submittedName>
        <fullName evidence="9">IS30 family transposase</fullName>
    </submittedName>
</protein>
<keyword evidence="5" id="KW-0233">DNA recombination</keyword>
<feature type="compositionally biased region" description="Basic residues" evidence="6">
    <location>
        <begin position="46"/>
        <end position="62"/>
    </location>
</feature>
<dbReference type="EMBL" id="CP124756">
    <property type="protein sequence ID" value="WGZ94585.1"/>
    <property type="molecule type" value="Genomic_DNA"/>
</dbReference>
<dbReference type="NCBIfam" id="NF033563">
    <property type="entry name" value="transpos_IS30"/>
    <property type="match status" value="1"/>
</dbReference>
<dbReference type="InterPro" id="IPR036397">
    <property type="entry name" value="RNaseH_sf"/>
</dbReference>
<evidence type="ECO:0000313" key="8">
    <source>
        <dbReference type="EMBL" id="WGZ94585.1"/>
    </source>
</evidence>
<evidence type="ECO:0000256" key="5">
    <source>
        <dbReference type="ARBA" id="ARBA00023172"/>
    </source>
</evidence>
<accession>A0AA95HCE1</accession>
<dbReference type="InterPro" id="IPR001598">
    <property type="entry name" value="Transposase_IS30_CS"/>
</dbReference>
<sequence length="331" mass="37728">MAYTHLTSEERHYIETRHKMKESTATIALTLGRSQSTISRELTRNRGQRGYRHKQAHAKAQQRHADKPKAVKLTPELAVSIDTLLEQQWSPEQISGRLKAEGKATICHEAIYQHVLRDKRAGGKLYLNLRRHTKKYRQRYGSKTGSVKGIPNRVDIDERPAVANQRERLGDWEADTMIGKGHQGALVTLDERKSKLRLAFPVANKTAEAVTSSIITLLDSFKDWVHTLTFDNGKEFAKHEQVAQALGCETYFAKPYHSWERGQNENANGLLRQYFPKAMGLLDVTTRQVLEAVHKLNNRPRKCLGFKTPYEVFRELSGIEAEKLVGYALIT</sequence>
<dbReference type="InterPro" id="IPR053392">
    <property type="entry name" value="Transposase_IS30-like"/>
</dbReference>
<keyword evidence="4" id="KW-0238">DNA-binding</keyword>
<reference evidence="9" key="2">
    <citation type="submission" date="2023-04" db="EMBL/GenBank/DDBJ databases">
        <authorList>
            <person name="Beletskiy A.V."/>
            <person name="Mardanov A.V."/>
            <person name="Ravin N.V."/>
        </authorList>
    </citation>
    <scope>NUCLEOTIDE SEQUENCE</scope>
    <source>
        <strain evidence="9">GKL-02</strain>
    </source>
</reference>
<dbReference type="AlphaFoldDB" id="A0AA95HCE1"/>
<dbReference type="GO" id="GO:0004803">
    <property type="term" value="F:transposase activity"/>
    <property type="evidence" value="ECO:0007669"/>
    <property type="project" value="InterPro"/>
</dbReference>
<comment type="function">
    <text evidence="1">Required for the transposition of the insertion element.</text>
</comment>
<dbReference type="KEGG" id="tput:QJT81_01850"/>
<feature type="domain" description="Integrase catalytic" evidence="7">
    <location>
        <begin position="156"/>
        <end position="317"/>
    </location>
</feature>
<keyword evidence="3" id="KW-0815">Transposition</keyword>
<dbReference type="Pfam" id="PF13936">
    <property type="entry name" value="HTH_38"/>
    <property type="match status" value="1"/>
</dbReference>
<reference evidence="9" key="1">
    <citation type="journal article" date="2023" name="Int. J. Mol. Sci.">
        <title>Metagenomics Revealed a New Genus 'Candidatus Thiocaldithrix dubininis' gen. nov., sp. nov. and a New Species 'Candidatus Thiothrix putei' sp. nov. in the Family Thiotrichaceae, Some Members of Which Have Traits of Both Na+- and H+-Motive Energetics.</title>
        <authorList>
            <person name="Ravin N.V."/>
            <person name="Muntyan M.S."/>
            <person name="Smolyakov D.D."/>
            <person name="Rudenko T.S."/>
            <person name="Beletsky A.V."/>
            <person name="Mardanov A.V."/>
            <person name="Grabovich M.Y."/>
        </authorList>
    </citation>
    <scope>NUCLEOTIDE SEQUENCE</scope>
    <source>
        <strain evidence="9">GKL-02</strain>
    </source>
</reference>
<dbReference type="PROSITE" id="PS50994">
    <property type="entry name" value="INTEGRASE"/>
    <property type="match status" value="1"/>
</dbReference>
<dbReference type="InterPro" id="IPR001584">
    <property type="entry name" value="Integrase_cat-core"/>
</dbReference>
<dbReference type="InterPro" id="IPR012337">
    <property type="entry name" value="RNaseH-like_sf"/>
</dbReference>
<evidence type="ECO:0000256" key="6">
    <source>
        <dbReference type="SAM" id="MobiDB-lite"/>
    </source>
</evidence>
<evidence type="ECO:0000259" key="7">
    <source>
        <dbReference type="PROSITE" id="PS50994"/>
    </source>
</evidence>
<dbReference type="GO" id="GO:0003677">
    <property type="term" value="F:DNA binding"/>
    <property type="evidence" value="ECO:0007669"/>
    <property type="project" value="UniProtKB-KW"/>
</dbReference>
<dbReference type="SUPFAM" id="SSF53098">
    <property type="entry name" value="Ribonuclease H-like"/>
    <property type="match status" value="1"/>
</dbReference>
<proteinExistence type="inferred from homology"/>
<dbReference type="PANTHER" id="PTHR10948:SF23">
    <property type="entry name" value="TRANSPOSASE INSI FOR INSERTION SEQUENCE ELEMENT IS30A-RELATED"/>
    <property type="match status" value="1"/>
</dbReference>
<feature type="region of interest" description="Disordered" evidence="6">
    <location>
        <begin position="45"/>
        <end position="69"/>
    </location>
</feature>
<evidence type="ECO:0000313" key="9">
    <source>
        <dbReference type="EMBL" id="WGZ94762.1"/>
    </source>
</evidence>
<dbReference type="InterPro" id="IPR051917">
    <property type="entry name" value="Transposase-Integrase"/>
</dbReference>